<dbReference type="InterPro" id="IPR045865">
    <property type="entry name" value="ACT-like_dom_sf"/>
</dbReference>
<evidence type="ECO:0000259" key="1">
    <source>
        <dbReference type="Pfam" id="PF10000"/>
    </source>
</evidence>
<dbReference type="PANTHER" id="PTHR39199">
    <property type="entry name" value="BLR5128 PROTEIN"/>
    <property type="match status" value="1"/>
</dbReference>
<proteinExistence type="predicted"/>
<dbReference type="Proteomes" id="UP000753908">
    <property type="component" value="Unassembled WGS sequence"/>
</dbReference>
<name>A0A951U8F3_9CYAN</name>
<reference evidence="2" key="1">
    <citation type="submission" date="2021-05" db="EMBL/GenBank/DDBJ databases">
        <authorList>
            <person name="Pietrasiak N."/>
            <person name="Ward R."/>
            <person name="Stajich J.E."/>
            <person name="Kurbessoian T."/>
        </authorList>
    </citation>
    <scope>NUCLEOTIDE SEQUENCE</scope>
    <source>
        <strain evidence="2">CPER-KK1</strain>
    </source>
</reference>
<organism evidence="2 3">
    <name type="scientific">Symplocastrum torsivum CPER-KK1</name>
    <dbReference type="NCBI Taxonomy" id="450513"/>
    <lineage>
        <taxon>Bacteria</taxon>
        <taxon>Bacillati</taxon>
        <taxon>Cyanobacteriota</taxon>
        <taxon>Cyanophyceae</taxon>
        <taxon>Oscillatoriophycideae</taxon>
        <taxon>Oscillatoriales</taxon>
        <taxon>Microcoleaceae</taxon>
        <taxon>Symplocastrum</taxon>
    </lineage>
</organism>
<dbReference type="AlphaFoldDB" id="A0A951U8F3"/>
<sequence length="131" mass="14504">MLGETDLDVLLKSMKPVLRDGEFVFCTLSPERFNELAVQPIGQFQEDEGLTLILKREQADNLGLQYEYISRMITLSVHSNLNAVGFLAAITGKLAEYGISVNPVAAYYHDHLFVPTEKANAAMEALAELSI</sequence>
<dbReference type="InterPro" id="IPR018717">
    <property type="entry name" value="DUF2241"/>
</dbReference>
<protein>
    <submittedName>
        <fullName evidence="2">ACT domain-containing protein</fullName>
    </submittedName>
</protein>
<evidence type="ECO:0000313" key="2">
    <source>
        <dbReference type="EMBL" id="MBW4543690.1"/>
    </source>
</evidence>
<dbReference type="Pfam" id="PF10000">
    <property type="entry name" value="ACT_3"/>
    <property type="match status" value="1"/>
</dbReference>
<gene>
    <name evidence="2" type="ORF">KME25_04465</name>
</gene>
<feature type="domain" description="DUF2241" evidence="1">
    <location>
        <begin position="3"/>
        <end position="71"/>
    </location>
</feature>
<reference evidence="2" key="2">
    <citation type="journal article" date="2022" name="Microbiol. Resour. Announc.">
        <title>Metagenome Sequencing to Explore Phylogenomics of Terrestrial Cyanobacteria.</title>
        <authorList>
            <person name="Ward R.D."/>
            <person name="Stajich J.E."/>
            <person name="Johansen J.R."/>
            <person name="Huntemann M."/>
            <person name="Clum A."/>
            <person name="Foster B."/>
            <person name="Foster B."/>
            <person name="Roux S."/>
            <person name="Palaniappan K."/>
            <person name="Varghese N."/>
            <person name="Mukherjee S."/>
            <person name="Reddy T.B.K."/>
            <person name="Daum C."/>
            <person name="Copeland A."/>
            <person name="Chen I.A."/>
            <person name="Ivanova N.N."/>
            <person name="Kyrpides N.C."/>
            <person name="Shapiro N."/>
            <person name="Eloe-Fadrosh E.A."/>
            <person name="Pietrasiak N."/>
        </authorList>
    </citation>
    <scope>NUCLEOTIDE SEQUENCE</scope>
    <source>
        <strain evidence="2">CPER-KK1</strain>
    </source>
</reference>
<evidence type="ECO:0000313" key="3">
    <source>
        <dbReference type="Proteomes" id="UP000753908"/>
    </source>
</evidence>
<comment type="caution">
    <text evidence="2">The sequence shown here is derived from an EMBL/GenBank/DDBJ whole genome shotgun (WGS) entry which is preliminary data.</text>
</comment>
<dbReference type="Gene3D" id="3.30.2130.10">
    <property type="entry name" value="VC0802-like"/>
    <property type="match status" value="1"/>
</dbReference>
<accession>A0A951U8F3</accession>
<dbReference type="SUPFAM" id="SSF55021">
    <property type="entry name" value="ACT-like"/>
    <property type="match status" value="2"/>
</dbReference>
<dbReference type="EMBL" id="JAHHIF010000004">
    <property type="protein sequence ID" value="MBW4543690.1"/>
    <property type="molecule type" value="Genomic_DNA"/>
</dbReference>
<dbReference type="PANTHER" id="PTHR39199:SF1">
    <property type="entry name" value="BLR5128 PROTEIN"/>
    <property type="match status" value="1"/>
</dbReference>